<comment type="subcellular location">
    <subcellularLocation>
        <location evidence="1">Cell membrane</location>
        <topology evidence="1">Multi-pass membrane protein</topology>
    </subcellularLocation>
</comment>
<dbReference type="EMBL" id="CU459003">
    <property type="protein sequence ID" value="CAM74875.1"/>
    <property type="molecule type" value="Genomic_DNA"/>
</dbReference>
<accession>A4TW68</accession>
<dbReference type="GO" id="GO:0015095">
    <property type="term" value="F:magnesium ion transmembrane transporter activity"/>
    <property type="evidence" value="ECO:0007669"/>
    <property type="project" value="TreeGrafter"/>
</dbReference>
<sequence length="331" mass="37079">MAVANPPVASSLGEAGMVYAFAVKDGKAQPFRPLTDAAAVADFVWIHVNFATEPGRQWLLRQSGLPPQLASMMLDRNEEPGAQVFGNGCLIVLEDRQRDFDADGGELAEVHVWLEANRLVTGRWRPLAATDRLRFRLQVGEAPPTAPALFFHLLEEIITDLEAFGRKVRRRFDALEDMVLDDAVDGVAGELGAIRREAIKLRRRAMPLRQLFARLQNTLPAWVKDEEGERFEPLLARIERAMGDLQDCVEQSRLLHDEFAARSAERSGRNLYILSVLSAVMLPLNLVTGLFGMNVAGLPGLDDGKAFWWILLGMVGFTAAVMIWFKRKRWF</sequence>
<evidence type="ECO:0000256" key="7">
    <source>
        <dbReference type="ARBA" id="ARBA00022833"/>
    </source>
</evidence>
<dbReference type="AlphaFoldDB" id="A4TW68"/>
<keyword evidence="6 11" id="KW-0812">Transmembrane</keyword>
<evidence type="ECO:0000256" key="9">
    <source>
        <dbReference type="ARBA" id="ARBA00023065"/>
    </source>
</evidence>
<evidence type="ECO:0000256" key="1">
    <source>
        <dbReference type="ARBA" id="ARBA00004651"/>
    </source>
</evidence>
<dbReference type="GO" id="GO:0015087">
    <property type="term" value="F:cobalt ion transmembrane transporter activity"/>
    <property type="evidence" value="ECO:0007669"/>
    <property type="project" value="TreeGrafter"/>
</dbReference>
<proteinExistence type="inferred from homology"/>
<dbReference type="InterPro" id="IPR002523">
    <property type="entry name" value="MgTranspt_CorA/ZnTranspt_ZntB"/>
</dbReference>
<dbReference type="InterPro" id="IPR045861">
    <property type="entry name" value="CorA_cytoplasmic_dom"/>
</dbReference>
<keyword evidence="10 11" id="KW-0472">Membrane</keyword>
<dbReference type="SUPFAM" id="SSF144083">
    <property type="entry name" value="Magnesium transport protein CorA, transmembrane region"/>
    <property type="match status" value="1"/>
</dbReference>
<evidence type="ECO:0000256" key="11">
    <source>
        <dbReference type="SAM" id="Phobius"/>
    </source>
</evidence>
<evidence type="ECO:0000256" key="10">
    <source>
        <dbReference type="ARBA" id="ARBA00023136"/>
    </source>
</evidence>
<comment type="similarity">
    <text evidence="2">Belongs to the CorA metal ion transporter (MIT) (TC 1.A.35) family.</text>
</comment>
<dbReference type="InterPro" id="IPR045863">
    <property type="entry name" value="CorA_TM1_TM2"/>
</dbReference>
<dbReference type="GO" id="GO:0000287">
    <property type="term" value="F:magnesium ion binding"/>
    <property type="evidence" value="ECO:0007669"/>
    <property type="project" value="TreeGrafter"/>
</dbReference>
<gene>
    <name evidence="12" type="ORF">MGR_0785</name>
</gene>
<dbReference type="GO" id="GO:0050897">
    <property type="term" value="F:cobalt ion binding"/>
    <property type="evidence" value="ECO:0007669"/>
    <property type="project" value="TreeGrafter"/>
</dbReference>
<evidence type="ECO:0000256" key="2">
    <source>
        <dbReference type="ARBA" id="ARBA00009765"/>
    </source>
</evidence>
<dbReference type="Gene3D" id="3.30.460.20">
    <property type="entry name" value="CorA soluble domain-like"/>
    <property type="match status" value="1"/>
</dbReference>
<evidence type="ECO:0000256" key="4">
    <source>
        <dbReference type="ARBA" id="ARBA00022475"/>
    </source>
</evidence>
<dbReference type="PANTHER" id="PTHR46494">
    <property type="entry name" value="CORA FAMILY METAL ION TRANSPORTER (EUROFUNG)"/>
    <property type="match status" value="1"/>
</dbReference>
<name>A4TW68_9PROT</name>
<feature type="transmembrane region" description="Helical" evidence="11">
    <location>
        <begin position="306"/>
        <end position="325"/>
    </location>
</feature>
<keyword evidence="7" id="KW-0862">Zinc</keyword>
<dbReference type="PANTHER" id="PTHR46494:SF3">
    <property type="entry name" value="ZINC TRANSPORT PROTEIN ZNTB"/>
    <property type="match status" value="1"/>
</dbReference>
<evidence type="ECO:0000313" key="12">
    <source>
        <dbReference type="EMBL" id="CAM74875.1"/>
    </source>
</evidence>
<dbReference type="SUPFAM" id="SSF143865">
    <property type="entry name" value="CorA soluble domain-like"/>
    <property type="match status" value="1"/>
</dbReference>
<dbReference type="Pfam" id="PF01544">
    <property type="entry name" value="CorA"/>
    <property type="match status" value="1"/>
</dbReference>
<dbReference type="Gene3D" id="1.20.58.340">
    <property type="entry name" value="Magnesium transport protein CorA, transmembrane region"/>
    <property type="match status" value="2"/>
</dbReference>
<evidence type="ECO:0000256" key="8">
    <source>
        <dbReference type="ARBA" id="ARBA00022989"/>
    </source>
</evidence>
<keyword evidence="9" id="KW-0406">Ion transport</keyword>
<reference evidence="12" key="1">
    <citation type="journal article" date="2007" name="J. Bacteriol.">
        <title>Comparative genome analysis of four magnetotactic bacteria reveals a complex set of group-specific genes implicated in magnetosome biomineralization and function.</title>
        <authorList>
            <person name="Richter M."/>
            <person name="Kube M."/>
            <person name="Bazylinski D.A."/>
            <person name="Lombardot T."/>
            <person name="Gloeckner F.O."/>
            <person name="Reinhardt R."/>
            <person name="Schueler D."/>
        </authorList>
    </citation>
    <scope>NUCLEOTIDE SEQUENCE</scope>
    <source>
        <strain evidence="12">MSR-1</strain>
    </source>
</reference>
<organism evidence="12">
    <name type="scientific">Magnetospirillum gryphiswaldense</name>
    <dbReference type="NCBI Taxonomy" id="55518"/>
    <lineage>
        <taxon>Bacteria</taxon>
        <taxon>Pseudomonadati</taxon>
        <taxon>Pseudomonadota</taxon>
        <taxon>Alphaproteobacteria</taxon>
        <taxon>Rhodospirillales</taxon>
        <taxon>Rhodospirillaceae</taxon>
        <taxon>Magnetospirillum</taxon>
    </lineage>
</organism>
<dbReference type="RefSeq" id="WP_024081022.1">
    <property type="nucleotide sequence ID" value="NZ_CP027527.1"/>
</dbReference>
<dbReference type="GO" id="GO:0005886">
    <property type="term" value="C:plasma membrane"/>
    <property type="evidence" value="ECO:0007669"/>
    <property type="project" value="UniProtKB-SubCell"/>
</dbReference>
<evidence type="ECO:0000256" key="3">
    <source>
        <dbReference type="ARBA" id="ARBA00022448"/>
    </source>
</evidence>
<feature type="transmembrane region" description="Helical" evidence="11">
    <location>
        <begin position="271"/>
        <end position="294"/>
    </location>
</feature>
<protein>
    <submittedName>
        <fullName evidence="12">Mg2+ and Co2+ transporters</fullName>
    </submittedName>
</protein>
<evidence type="ECO:0000256" key="6">
    <source>
        <dbReference type="ARBA" id="ARBA00022692"/>
    </source>
</evidence>
<keyword evidence="4" id="KW-1003">Cell membrane</keyword>
<keyword evidence="5" id="KW-0997">Cell inner membrane</keyword>
<evidence type="ECO:0000256" key="5">
    <source>
        <dbReference type="ARBA" id="ARBA00022519"/>
    </source>
</evidence>
<keyword evidence="8 11" id="KW-1133">Transmembrane helix</keyword>
<keyword evidence="3" id="KW-0813">Transport</keyword>